<feature type="signal peptide" evidence="1">
    <location>
        <begin position="1"/>
        <end position="27"/>
    </location>
</feature>
<dbReference type="EMBL" id="BLIP01000005">
    <property type="protein sequence ID" value="GFE27594.1"/>
    <property type="molecule type" value="Genomic_DNA"/>
</dbReference>
<dbReference type="RefSeq" id="WP_159492429.1">
    <property type="nucleotide sequence ID" value="NZ_BLIP01000005.1"/>
</dbReference>
<gene>
    <name evidence="2" type="ORF">Sliba_80470</name>
    <name evidence="3" type="ORF">STRLI_000059</name>
</gene>
<name>A0A640TWM6_STRNI</name>
<dbReference type="EMBL" id="CP114202">
    <property type="protein sequence ID" value="WAT94453.1"/>
    <property type="molecule type" value="Genomic_DNA"/>
</dbReference>
<protein>
    <submittedName>
        <fullName evidence="2">Uncharacterized protein</fullName>
    </submittedName>
</protein>
<dbReference type="AlphaFoldDB" id="A0A640TWM6"/>
<organism evidence="2 4">
    <name type="scientific">Streptomyces nigrescens</name>
    <dbReference type="NCBI Taxonomy" id="1920"/>
    <lineage>
        <taxon>Bacteria</taxon>
        <taxon>Bacillati</taxon>
        <taxon>Actinomycetota</taxon>
        <taxon>Actinomycetes</taxon>
        <taxon>Kitasatosporales</taxon>
        <taxon>Streptomycetaceae</taxon>
        <taxon>Streptomyces</taxon>
    </lineage>
</organism>
<evidence type="ECO:0000313" key="3">
    <source>
        <dbReference type="EMBL" id="WAT94453.1"/>
    </source>
</evidence>
<dbReference type="Proteomes" id="UP001210609">
    <property type="component" value="Chromosome"/>
</dbReference>
<evidence type="ECO:0000313" key="5">
    <source>
        <dbReference type="Proteomes" id="UP001210609"/>
    </source>
</evidence>
<sequence length="123" mass="13301">MRNTLIRAGVVSGAALSALIIGGAADAAPAAPQAPATASRVTAVQQHPKGIECHWKTIRVYDKIIYKTPDGKYAYRLIVTFKKVPDCKVTLPKEPPPLQHGRKVCHWEKTPNGQNVKFCTLGG</sequence>
<evidence type="ECO:0000313" key="2">
    <source>
        <dbReference type="EMBL" id="GFE27594.1"/>
    </source>
</evidence>
<evidence type="ECO:0000313" key="4">
    <source>
        <dbReference type="Proteomes" id="UP000429552"/>
    </source>
</evidence>
<reference evidence="3 5" key="2">
    <citation type="submission" date="2022-12" db="EMBL/GenBank/DDBJ databases">
        <authorList>
            <person name="Ruckert C."/>
            <person name="Busche T."/>
            <person name="Kalinowski J."/>
            <person name="Wittmann C."/>
        </authorList>
    </citation>
    <scope>NUCLEOTIDE SEQUENCE [LARGE SCALE GENOMIC DNA]</scope>
    <source>
        <strain evidence="3 5">DSM 40555</strain>
    </source>
</reference>
<accession>A0A640TWM6</accession>
<proteinExistence type="predicted"/>
<evidence type="ECO:0000256" key="1">
    <source>
        <dbReference type="SAM" id="SignalP"/>
    </source>
</evidence>
<feature type="chain" id="PRO_5025033120" evidence="1">
    <location>
        <begin position="28"/>
        <end position="123"/>
    </location>
</feature>
<keyword evidence="5" id="KW-1185">Reference proteome</keyword>
<keyword evidence="1" id="KW-0732">Signal</keyword>
<dbReference type="Proteomes" id="UP000429552">
    <property type="component" value="Unassembled WGS sequence"/>
</dbReference>
<reference evidence="2 4" key="1">
    <citation type="submission" date="2019-12" db="EMBL/GenBank/DDBJ databases">
        <title>Whole genome shotgun sequence of Streptomyces libani subsp. libani NBRC 13452.</title>
        <authorList>
            <person name="Ichikawa N."/>
            <person name="Kimura A."/>
            <person name="Kitahashi Y."/>
            <person name="Komaki H."/>
            <person name="Tamura T."/>
        </authorList>
    </citation>
    <scope>NUCLEOTIDE SEQUENCE [LARGE SCALE GENOMIC DNA]</scope>
    <source>
        <strain evidence="2 4">NBRC 13452</strain>
    </source>
</reference>